<dbReference type="PANTHER" id="PTHR43044:SF2">
    <property type="entry name" value="POLYSULPHIDE REDUCTASE NRFD"/>
    <property type="match status" value="1"/>
</dbReference>
<evidence type="ECO:0000256" key="1">
    <source>
        <dbReference type="SAM" id="Phobius"/>
    </source>
</evidence>
<feature type="transmembrane region" description="Helical" evidence="1">
    <location>
        <begin position="358"/>
        <end position="377"/>
    </location>
</feature>
<evidence type="ECO:0000313" key="3">
    <source>
        <dbReference type="Proteomes" id="UP000517759"/>
    </source>
</evidence>
<keyword evidence="1" id="KW-1133">Transmembrane helix</keyword>
<proteinExistence type="predicted"/>
<feature type="transmembrane region" description="Helical" evidence="1">
    <location>
        <begin position="550"/>
        <end position="572"/>
    </location>
</feature>
<feature type="transmembrane region" description="Helical" evidence="1">
    <location>
        <begin position="515"/>
        <end position="538"/>
    </location>
</feature>
<dbReference type="Pfam" id="PF11821">
    <property type="entry name" value="ActD"/>
    <property type="match status" value="1"/>
</dbReference>
<feature type="transmembrane region" description="Helical" evidence="1">
    <location>
        <begin position="161"/>
        <end position="183"/>
    </location>
</feature>
<dbReference type="Proteomes" id="UP000517759">
    <property type="component" value="Unassembled WGS sequence"/>
</dbReference>
<dbReference type="PANTHER" id="PTHR43044">
    <property type="match status" value="1"/>
</dbReference>
<protein>
    <recommendedName>
        <fullName evidence="4">DUF3341 domain-containing protein</fullName>
    </recommendedName>
</protein>
<feature type="transmembrane region" description="Helical" evidence="1">
    <location>
        <begin position="333"/>
        <end position="351"/>
    </location>
</feature>
<comment type="caution">
    <text evidence="2">The sequence shown here is derived from an EMBL/GenBank/DDBJ whole genome shotgun (WGS) entry which is preliminary data.</text>
</comment>
<reference evidence="2 3" key="1">
    <citation type="submission" date="2020-08" db="EMBL/GenBank/DDBJ databases">
        <title>Genomic Encyclopedia of Type Strains, Phase IV (KMG-IV): sequencing the most valuable type-strain genomes for metagenomic binning, comparative biology and taxonomic classification.</title>
        <authorList>
            <person name="Goeker M."/>
        </authorList>
    </citation>
    <scope>NUCLEOTIDE SEQUENCE [LARGE SCALE GENOMIC DNA]</scope>
    <source>
        <strain evidence="2 3">DSM 24105</strain>
    </source>
</reference>
<name>A0A7W6AGC2_9HYPH</name>
<feature type="transmembrane region" description="Helical" evidence="1">
    <location>
        <begin position="54"/>
        <end position="72"/>
    </location>
</feature>
<keyword evidence="1" id="KW-0812">Transmembrane</keyword>
<keyword evidence="1" id="KW-0472">Membrane</keyword>
<dbReference type="RefSeq" id="WP_183501519.1">
    <property type="nucleotide sequence ID" value="NZ_JACIDN010000001.1"/>
</dbReference>
<gene>
    <name evidence="2" type="ORF">GGR33_000199</name>
</gene>
<accession>A0A7W6AGC2</accession>
<organism evidence="2 3">
    <name type="scientific">Methylobacterium brachythecii</name>
    <dbReference type="NCBI Taxonomy" id="1176177"/>
    <lineage>
        <taxon>Bacteria</taxon>
        <taxon>Pseudomonadati</taxon>
        <taxon>Pseudomonadota</taxon>
        <taxon>Alphaproteobacteria</taxon>
        <taxon>Hyphomicrobiales</taxon>
        <taxon>Methylobacteriaceae</taxon>
        <taxon>Methylobacterium</taxon>
    </lineage>
</organism>
<dbReference type="AlphaFoldDB" id="A0A7W6AGC2"/>
<evidence type="ECO:0008006" key="4">
    <source>
        <dbReference type="Google" id="ProtNLM"/>
    </source>
</evidence>
<feature type="transmembrane region" description="Helical" evidence="1">
    <location>
        <begin position="250"/>
        <end position="271"/>
    </location>
</feature>
<sequence length="629" mass="64641">MTARAFPKALPKARTPLPESLYGERIVAPGESVESVARTITDIVLAKRVVRKRWLIAAGVCGLLAALLALVPRRPDEGALVAVASYEGWIGIAEGSLLVSAVLQLAGVDWRCAVGRITETVALLAAIAAWFCAGAAAEPWMGGTGLSRPFGSAGFWQASGIAGLVVVCAGHWLVGLLPDLAVLHERGASRLYGRLAGGWRGSALQWRLWDEAHRATALLGALLAIALQVGASVMQAASAAPGRQDTLLPVTYLVDAVLSGVGASAAVIVTIRATHRLHGLITRRHLDILARLILVLGLASLYCHATTILAVLLSGDVAARDTVARGFHGDLAPAFWTVVVCGLLPPQLFWLPHLRRSGLAVAGVGTLAAVGAYADRAMGLAVALRDGAVLVPPSADIAGIATLAGSIALFLAGLILALRTLPIVSIAQMRALVIAHNPPVTPTGPTPEAPAAGAVPLARVRSIVAEFASARTLAVAAGLLRARDRNLRLDALGPVPIPEALEVLRPAVVPIRLRALAGALIGGTGVLAVCLAAIPLAAGAAPWGAWPSLVLPSLTAALTAGTLAALAALLAARGRLDPGETDAARAGRGRFVLTVRVGEEPGEADRIGQRLMALPAADGRPIAVRMIGR</sequence>
<dbReference type="InterPro" id="IPR021776">
    <property type="entry name" value="ActD"/>
</dbReference>
<feature type="transmembrane region" description="Helical" evidence="1">
    <location>
        <begin position="217"/>
        <end position="238"/>
    </location>
</feature>
<evidence type="ECO:0000313" key="2">
    <source>
        <dbReference type="EMBL" id="MBB3900719.1"/>
    </source>
</evidence>
<feature type="transmembrane region" description="Helical" evidence="1">
    <location>
        <begin position="88"/>
        <end position="108"/>
    </location>
</feature>
<feature type="transmembrane region" description="Helical" evidence="1">
    <location>
        <begin position="397"/>
        <end position="421"/>
    </location>
</feature>
<dbReference type="EMBL" id="JACIDN010000001">
    <property type="protein sequence ID" value="MBB3900719.1"/>
    <property type="molecule type" value="Genomic_DNA"/>
</dbReference>
<feature type="transmembrane region" description="Helical" evidence="1">
    <location>
        <begin position="120"/>
        <end position="141"/>
    </location>
</feature>
<feature type="transmembrane region" description="Helical" evidence="1">
    <location>
        <begin position="292"/>
        <end position="313"/>
    </location>
</feature>